<dbReference type="Proteomes" id="UP000776252">
    <property type="component" value="Unassembled WGS sequence"/>
</dbReference>
<dbReference type="RefSeq" id="WP_216150381.1">
    <property type="nucleotide sequence ID" value="NZ_JAHLDV010000038.1"/>
</dbReference>
<organism evidence="1 2">
    <name type="scientific">Clostridium frigoris</name>
    <dbReference type="NCBI Taxonomy" id="205327"/>
    <lineage>
        <taxon>Bacteria</taxon>
        <taxon>Bacillati</taxon>
        <taxon>Bacillota</taxon>
        <taxon>Clostridia</taxon>
        <taxon>Eubacteriales</taxon>
        <taxon>Clostridiaceae</taxon>
        <taxon>Clostridium</taxon>
    </lineage>
</organism>
<name>A0ABS6BVD6_9CLOT</name>
<comment type="caution">
    <text evidence="1">The sequence shown here is derived from an EMBL/GenBank/DDBJ whole genome shotgun (WGS) entry which is preliminary data.</text>
</comment>
<reference evidence="1 2" key="1">
    <citation type="submission" date="2021-06" db="EMBL/GenBank/DDBJ databases">
        <title>Clostridia strains as spoilage organisms.</title>
        <authorList>
            <person name="Wambui J."/>
            <person name="Stephan R."/>
            <person name="Stevens M.J.A."/>
        </authorList>
    </citation>
    <scope>NUCLEOTIDE SEQUENCE [LARGE SCALE GENOMIC DNA]</scope>
    <source>
        <strain evidence="1 2">DSM 14204</strain>
    </source>
</reference>
<proteinExistence type="predicted"/>
<keyword evidence="2" id="KW-1185">Reference proteome</keyword>
<sequence>MELKINNFGSRFRLPPKQFYWARQLPLIEDGRLEASKMLLKHKGL</sequence>
<evidence type="ECO:0000313" key="1">
    <source>
        <dbReference type="EMBL" id="MBU3160879.1"/>
    </source>
</evidence>
<evidence type="ECO:0000313" key="2">
    <source>
        <dbReference type="Proteomes" id="UP000776252"/>
    </source>
</evidence>
<gene>
    <name evidence="1" type="ORF">KPL37_14125</name>
</gene>
<dbReference type="EMBL" id="JAHLDV010000038">
    <property type="protein sequence ID" value="MBU3160879.1"/>
    <property type="molecule type" value="Genomic_DNA"/>
</dbReference>
<protein>
    <submittedName>
        <fullName evidence="1">Uncharacterized protein</fullName>
    </submittedName>
</protein>
<accession>A0ABS6BVD6</accession>